<reference evidence="2 3" key="1">
    <citation type="submission" date="2024-02" db="EMBL/GenBank/DDBJ databases">
        <authorList>
            <person name="Vignale AGUSTIN F."/>
            <person name="Sosa J E."/>
            <person name="Modenutti C."/>
        </authorList>
    </citation>
    <scope>NUCLEOTIDE SEQUENCE [LARGE SCALE GENOMIC DNA]</scope>
</reference>
<evidence type="ECO:0000256" key="1">
    <source>
        <dbReference type="SAM" id="MobiDB-lite"/>
    </source>
</evidence>
<protein>
    <submittedName>
        <fullName evidence="2">Uncharacterized protein</fullName>
    </submittedName>
</protein>
<dbReference type="AlphaFoldDB" id="A0ABC8URI5"/>
<proteinExistence type="predicted"/>
<feature type="non-terminal residue" evidence="2">
    <location>
        <position position="1"/>
    </location>
</feature>
<name>A0ABC8URI5_9AQUA</name>
<dbReference type="Proteomes" id="UP001642360">
    <property type="component" value="Unassembled WGS sequence"/>
</dbReference>
<feature type="region of interest" description="Disordered" evidence="1">
    <location>
        <begin position="100"/>
        <end position="128"/>
    </location>
</feature>
<dbReference type="EMBL" id="CAUOFW020008725">
    <property type="protein sequence ID" value="CAK9183681.1"/>
    <property type="molecule type" value="Genomic_DNA"/>
</dbReference>
<accession>A0ABC8URI5</accession>
<evidence type="ECO:0000313" key="2">
    <source>
        <dbReference type="EMBL" id="CAK9183681.1"/>
    </source>
</evidence>
<evidence type="ECO:0000313" key="3">
    <source>
        <dbReference type="Proteomes" id="UP001642360"/>
    </source>
</evidence>
<comment type="caution">
    <text evidence="2">The sequence shown here is derived from an EMBL/GenBank/DDBJ whole genome shotgun (WGS) entry which is preliminary data.</text>
</comment>
<organism evidence="2 3">
    <name type="scientific">Ilex paraguariensis</name>
    <name type="common">yerba mate</name>
    <dbReference type="NCBI Taxonomy" id="185542"/>
    <lineage>
        <taxon>Eukaryota</taxon>
        <taxon>Viridiplantae</taxon>
        <taxon>Streptophyta</taxon>
        <taxon>Embryophyta</taxon>
        <taxon>Tracheophyta</taxon>
        <taxon>Spermatophyta</taxon>
        <taxon>Magnoliopsida</taxon>
        <taxon>eudicotyledons</taxon>
        <taxon>Gunneridae</taxon>
        <taxon>Pentapetalae</taxon>
        <taxon>asterids</taxon>
        <taxon>campanulids</taxon>
        <taxon>Aquifoliales</taxon>
        <taxon>Aquifoliaceae</taxon>
        <taxon>Ilex</taxon>
    </lineage>
</organism>
<keyword evidence="3" id="KW-1185">Reference proteome</keyword>
<gene>
    <name evidence="2" type="ORF">ILEXP_LOCUS53970</name>
</gene>
<sequence length="128" mass="14318">LTSPHLIVNTSTDFASTPLMAVANFKCLQPPKVSSGDRLFCSDGWFCSIGGFRLHKPTNRCYLIRKSDQDFCIESKVLPLTLRLGTLTFKPCKWELEGSSLEMPSDEREAKMPSGEREEPFLLSGMKA</sequence>
<feature type="compositionally biased region" description="Basic and acidic residues" evidence="1">
    <location>
        <begin position="105"/>
        <end position="120"/>
    </location>
</feature>